<evidence type="ECO:0000313" key="3">
    <source>
        <dbReference type="EMBL" id="QEQ95601.1"/>
    </source>
</evidence>
<reference evidence="3 4" key="1">
    <citation type="journal article" date="2019" name="Biochem. Eng. J.">
        <title>Metabolic engineering of the marine bacteria Neptunomonas concharum for the production of acetoin and meso-2,3-butanediol from acetate.</title>
        <authorList>
            <person name="Li W."/>
            <person name="Pu N."/>
            <person name="Liu C.-X."/>
            <person name="Yuan Q.-P."/>
            <person name="Li Z.-J."/>
        </authorList>
    </citation>
    <scope>NUCLEOTIDE SEQUENCE [LARGE SCALE GENOMIC DNA]</scope>
    <source>
        <strain evidence="3 4">JCM17730</strain>
    </source>
</reference>
<dbReference type="AlphaFoldDB" id="A0A5P1R8E2"/>
<accession>A0A5P1R8E2</accession>
<dbReference type="SUPFAM" id="SSF63829">
    <property type="entry name" value="Calcium-dependent phosphotriesterase"/>
    <property type="match status" value="1"/>
</dbReference>
<dbReference type="PANTHER" id="PTHR19328">
    <property type="entry name" value="HEDGEHOG-INTERACTING PROTEIN"/>
    <property type="match status" value="1"/>
</dbReference>
<evidence type="ECO:0000256" key="1">
    <source>
        <dbReference type="SAM" id="SignalP"/>
    </source>
</evidence>
<name>A0A5P1R8E2_9GAMM</name>
<organism evidence="3 4">
    <name type="scientific">Neptunomonas concharum</name>
    <dbReference type="NCBI Taxonomy" id="1031538"/>
    <lineage>
        <taxon>Bacteria</taxon>
        <taxon>Pseudomonadati</taxon>
        <taxon>Pseudomonadota</taxon>
        <taxon>Gammaproteobacteria</taxon>
        <taxon>Oceanospirillales</taxon>
        <taxon>Oceanospirillaceae</taxon>
        <taxon>Neptunomonas</taxon>
    </lineage>
</organism>
<sequence length="387" mass="42650">MKKISPCLVLLVCLWTVGSAAAPVVEQTIMIAETPYTVNVKKGYRLTLLTDQIPQPRLLTFHESGELFAGSRSGRIYRLKPPYKQVEAIGPDFAYPHSVAFRGSTLFVASTEAVYYGRYQSGGDIESLNLLAKLPEGRGHNSRTVKVGPDERIYASLGISGNCSNEYLHDTYPFEKRRGGVFVLDESINPPQWRTYSSGLRNPVGFDWSPSDQTLYASNNGPDHLGFQQPPEQFTQLSQGSFHGMPWYQYDGERVHRDRCQSSPAPYPIESVVKPTATFPARNAPMAVTFVPNHAAFGELAGHALVALRGSWAVDESGNKASRREPKIVAITVEGSDKGKVETLVSGFQLPNGDRWARPVGIAIGPDNRVYISSDSPSGLYRLEKEL</sequence>
<protein>
    <submittedName>
        <fullName evidence="3">Sugar dehydrogenase</fullName>
    </submittedName>
</protein>
<feature type="chain" id="PRO_5024832296" evidence="1">
    <location>
        <begin position="22"/>
        <end position="387"/>
    </location>
</feature>
<dbReference type="PANTHER" id="PTHR19328:SF53">
    <property type="entry name" value="MEMBRANE PROTEIN"/>
    <property type="match status" value="1"/>
</dbReference>
<dbReference type="KEGG" id="ncu:F0U83_02160"/>
<gene>
    <name evidence="3" type="ORF">F0U83_02160</name>
</gene>
<dbReference type="InterPro" id="IPR054539">
    <property type="entry name" value="Beta-prop_PDH"/>
</dbReference>
<proteinExistence type="predicted"/>
<dbReference type="Pfam" id="PF22807">
    <property type="entry name" value="TrAA12"/>
    <property type="match status" value="1"/>
</dbReference>
<evidence type="ECO:0000313" key="4">
    <source>
        <dbReference type="Proteomes" id="UP000324760"/>
    </source>
</evidence>
<dbReference type="InterPro" id="IPR011042">
    <property type="entry name" value="6-blade_b-propeller_TolB-like"/>
</dbReference>
<dbReference type="RefSeq" id="WP_138986305.1">
    <property type="nucleotide sequence ID" value="NZ_CP043869.1"/>
</dbReference>
<feature type="signal peptide" evidence="1">
    <location>
        <begin position="1"/>
        <end position="21"/>
    </location>
</feature>
<dbReference type="Proteomes" id="UP000324760">
    <property type="component" value="Chromosome"/>
</dbReference>
<feature type="domain" description="Pyrroloquinoline quinone-dependent pyranose dehydrogenase beta-propeller" evidence="2">
    <location>
        <begin position="271"/>
        <end position="385"/>
    </location>
</feature>
<dbReference type="EMBL" id="CP043869">
    <property type="protein sequence ID" value="QEQ95601.1"/>
    <property type="molecule type" value="Genomic_DNA"/>
</dbReference>
<dbReference type="Gene3D" id="2.120.10.30">
    <property type="entry name" value="TolB, C-terminal domain"/>
    <property type="match status" value="1"/>
</dbReference>
<evidence type="ECO:0000259" key="2">
    <source>
        <dbReference type="Pfam" id="PF22807"/>
    </source>
</evidence>
<keyword evidence="1" id="KW-0732">Signal</keyword>
<keyword evidence="4" id="KW-1185">Reference proteome</keyword>
<dbReference type="OrthoDB" id="9770043at2"/>